<accession>A0A9P6VVP7</accession>
<dbReference type="AlphaFoldDB" id="A0A9P6VVP7"/>
<evidence type="ECO:0000256" key="3">
    <source>
        <dbReference type="ARBA" id="ARBA00023125"/>
    </source>
</evidence>
<feature type="region of interest" description="Disordered" evidence="6">
    <location>
        <begin position="673"/>
        <end position="704"/>
    </location>
</feature>
<dbReference type="PRINTS" id="PR00043">
    <property type="entry name" value="LEUZIPPRJUN"/>
</dbReference>
<comment type="subcellular location">
    <subcellularLocation>
        <location evidence="1">Nucleus</location>
    </subcellularLocation>
</comment>
<feature type="region of interest" description="Disordered" evidence="6">
    <location>
        <begin position="320"/>
        <end position="453"/>
    </location>
</feature>
<comment type="caution">
    <text evidence="8">The sequence shown here is derived from an EMBL/GenBank/DDBJ whole genome shotgun (WGS) entry which is preliminary data.</text>
</comment>
<feature type="compositionally biased region" description="Low complexity" evidence="6">
    <location>
        <begin position="368"/>
        <end position="382"/>
    </location>
</feature>
<feature type="compositionally biased region" description="Polar residues" evidence="6">
    <location>
        <begin position="349"/>
        <end position="362"/>
    </location>
</feature>
<dbReference type="EMBL" id="PUHQ01000100">
    <property type="protein sequence ID" value="KAG0656281.1"/>
    <property type="molecule type" value="Genomic_DNA"/>
</dbReference>
<feature type="domain" description="BZIP" evidence="7">
    <location>
        <begin position="433"/>
        <end position="496"/>
    </location>
</feature>
<evidence type="ECO:0000256" key="5">
    <source>
        <dbReference type="ARBA" id="ARBA00023242"/>
    </source>
</evidence>
<feature type="compositionally biased region" description="Low complexity" evidence="6">
    <location>
        <begin position="407"/>
        <end position="420"/>
    </location>
</feature>
<reference evidence="8 9" key="1">
    <citation type="submission" date="2020-11" db="EMBL/GenBank/DDBJ databases">
        <title>Kefir isolates.</title>
        <authorList>
            <person name="Marcisauskas S."/>
            <person name="Kim Y."/>
            <person name="Blasche S."/>
        </authorList>
    </citation>
    <scope>NUCLEOTIDE SEQUENCE [LARGE SCALE GENOMIC DNA]</scope>
    <source>
        <strain evidence="8 9">KR</strain>
    </source>
</reference>
<dbReference type="InterPro" id="IPR004827">
    <property type="entry name" value="bZIP"/>
</dbReference>
<dbReference type="GO" id="GO:0003677">
    <property type="term" value="F:DNA binding"/>
    <property type="evidence" value="ECO:0007669"/>
    <property type="project" value="UniProtKB-KW"/>
</dbReference>
<evidence type="ECO:0000313" key="9">
    <source>
        <dbReference type="Proteomes" id="UP000777482"/>
    </source>
</evidence>
<dbReference type="Proteomes" id="UP000777482">
    <property type="component" value="Unassembled WGS sequence"/>
</dbReference>
<evidence type="ECO:0000256" key="1">
    <source>
        <dbReference type="ARBA" id="ARBA00004123"/>
    </source>
</evidence>
<feature type="region of interest" description="Disordered" evidence="6">
    <location>
        <begin position="594"/>
        <end position="615"/>
    </location>
</feature>
<feature type="compositionally biased region" description="Acidic residues" evidence="6">
    <location>
        <begin position="421"/>
        <end position="431"/>
    </location>
</feature>
<keyword evidence="5" id="KW-0539">Nucleus</keyword>
<name>A0A9P6VVP7_RHOMI</name>
<dbReference type="CDD" id="cd14687">
    <property type="entry name" value="bZIP_ATF2"/>
    <property type="match status" value="1"/>
</dbReference>
<feature type="compositionally biased region" description="Polar residues" evidence="6">
    <location>
        <begin position="674"/>
        <end position="691"/>
    </location>
</feature>
<dbReference type="InterPro" id="IPR046347">
    <property type="entry name" value="bZIP_sf"/>
</dbReference>
<dbReference type="OrthoDB" id="295274at2759"/>
<evidence type="ECO:0000256" key="2">
    <source>
        <dbReference type="ARBA" id="ARBA00023015"/>
    </source>
</evidence>
<feature type="region of interest" description="Disordered" evidence="6">
    <location>
        <begin position="171"/>
        <end position="261"/>
    </location>
</feature>
<dbReference type="PROSITE" id="PS50217">
    <property type="entry name" value="BZIP"/>
    <property type="match status" value="1"/>
</dbReference>
<keyword evidence="2" id="KW-0805">Transcription regulation</keyword>
<dbReference type="SMART" id="SM00338">
    <property type="entry name" value="BRLZ"/>
    <property type="match status" value="1"/>
</dbReference>
<sequence length="718" mass="73849">MDSSVDMPSFSLGLDTPTKLFSTGLTPASWSLGGTGLTPSILGAGAGGAYSASGWTPSLTSMAGARSELNPFEISLGNNSSFSSSSSAKRKFGGIDFFDRDDSVTARNSPSSMFDLLATTPSGGGSGRKRAMSSPAVEVGCGSSSFPFFAQQFQPSEPSLSHLGEASFAAGVGGQRSKRPRMASMQSSALTTTEPMFSSFERESDESPPSSVVLTPPDSAPLYSRGLPSNDGQQAAQKDSRDISVVPLSGPSKPPPASQASAAAVAQSTNLLSRLAQERSALIAAGGSGIAHSQTQPLPMPMKQPSADIAVKAEPTDDLHAAAISSPTRPSPVTRGQSRRGGTRSSQQASAPTNAVYTSFNFGGSGTRSGKSTSPTAATTTTTKRKPLRGRKSTNTRKKDETKENNSVSRSASATAAAGEGENDDEDPDADDSTKRQQFLERNRVAACKSRQKKKEKVAGLEQHAADLCARNNMLQQTALALRQEAIALRQLVHAHVGCSCEHAQGYIARDAAGGGIATIDQLAGRVLTLDYSIPPAMGTEDDVYSFLDRGGDAGGIMAMSPTRPSAQAAAAAVMGSAPGPAIPIVARPPAVAAASSSAPTHGSASSTSSVSPVRRTGMMTRRSSMAVHAAANTIQQQQPPPAFEGRDNNNCNDAAFRAAVANNHYGLALDGSHSGTSGSGPLQLRATSAPPTTPGWGDAAPTGDYFAPKRARVSIAA</sequence>
<gene>
    <name evidence="8" type="ORF">C6P46_000349</name>
</gene>
<evidence type="ECO:0000256" key="4">
    <source>
        <dbReference type="ARBA" id="ARBA00023163"/>
    </source>
</evidence>
<evidence type="ECO:0000313" key="8">
    <source>
        <dbReference type="EMBL" id="KAG0656281.1"/>
    </source>
</evidence>
<keyword evidence="4" id="KW-0804">Transcription</keyword>
<evidence type="ECO:0000256" key="6">
    <source>
        <dbReference type="SAM" id="MobiDB-lite"/>
    </source>
</evidence>
<dbReference type="GO" id="GO:0003700">
    <property type="term" value="F:DNA-binding transcription factor activity"/>
    <property type="evidence" value="ECO:0007669"/>
    <property type="project" value="InterPro"/>
</dbReference>
<feature type="compositionally biased region" description="Basic residues" evidence="6">
    <location>
        <begin position="383"/>
        <end position="396"/>
    </location>
</feature>
<dbReference type="SUPFAM" id="SSF57959">
    <property type="entry name" value="Leucine zipper domain"/>
    <property type="match status" value="1"/>
</dbReference>
<keyword evidence="3" id="KW-0238">DNA-binding</keyword>
<dbReference type="GO" id="GO:0005634">
    <property type="term" value="C:nucleus"/>
    <property type="evidence" value="ECO:0007669"/>
    <property type="project" value="UniProtKB-SubCell"/>
</dbReference>
<protein>
    <recommendedName>
        <fullName evidence="7">BZIP domain-containing protein</fullName>
    </recommendedName>
</protein>
<proteinExistence type="predicted"/>
<dbReference type="InterPro" id="IPR051027">
    <property type="entry name" value="bZIP_transcription_factors"/>
</dbReference>
<dbReference type="InterPro" id="IPR002112">
    <property type="entry name" value="Leuzip_Jun"/>
</dbReference>
<organism evidence="8 9">
    <name type="scientific">Rhodotorula mucilaginosa</name>
    <name type="common">Yeast</name>
    <name type="synonym">Rhodotorula rubra</name>
    <dbReference type="NCBI Taxonomy" id="5537"/>
    <lineage>
        <taxon>Eukaryota</taxon>
        <taxon>Fungi</taxon>
        <taxon>Dikarya</taxon>
        <taxon>Basidiomycota</taxon>
        <taxon>Pucciniomycotina</taxon>
        <taxon>Microbotryomycetes</taxon>
        <taxon>Sporidiobolales</taxon>
        <taxon>Sporidiobolaceae</taxon>
        <taxon>Rhodotorula</taxon>
    </lineage>
</organism>
<feature type="compositionally biased region" description="Basic and acidic residues" evidence="6">
    <location>
        <begin position="432"/>
        <end position="444"/>
    </location>
</feature>
<feature type="compositionally biased region" description="Polar residues" evidence="6">
    <location>
        <begin position="184"/>
        <end position="196"/>
    </location>
</feature>
<dbReference type="PANTHER" id="PTHR19304">
    <property type="entry name" value="CYCLIC-AMP RESPONSE ELEMENT BINDING PROTEIN"/>
    <property type="match status" value="1"/>
</dbReference>
<dbReference type="Gene3D" id="1.20.5.170">
    <property type="match status" value="1"/>
</dbReference>
<dbReference type="Pfam" id="PF00170">
    <property type="entry name" value="bZIP_1"/>
    <property type="match status" value="1"/>
</dbReference>
<evidence type="ECO:0000259" key="7">
    <source>
        <dbReference type="PROSITE" id="PS50217"/>
    </source>
</evidence>
<keyword evidence="9" id="KW-1185">Reference proteome</keyword>